<dbReference type="Gene3D" id="2.130.10.130">
    <property type="entry name" value="Integrin alpha, N-terminal"/>
    <property type="match status" value="1"/>
</dbReference>
<dbReference type="Proteomes" id="UP000198908">
    <property type="component" value="Unassembled WGS sequence"/>
</dbReference>
<sequence length="352" mass="37531">MDAAAALGPQPLPSEVTQGNAVAFGDFFQDGTYSMVTATCADTNCGGPGGNGTIHFYKLISGQWVDHTSDILSDNTGCDHPRKAIVADFNGSGKPGVFFACHGVDSAPFAGEQPRILLPQANGKYTNTLLPFTGYFHSASAADFNGKGYADIVVADPSVNKSPYFLVNNGDGTFTADKSVRLPATMLPYDPTTGAAQDNCISAGCSAEIDTAELIDFSGTGKFDLFLGGRSLDPEGIGNWIPTIFHNQGNNTYSQSNVTTLPYSTTYQTALDIVYTNNSIYLTNVQSMPNGSASIYGYSDIEKNSGTNFQTNATLWNETAPFANSMTWINWIIPYQGKIDAMNSTYNVSVSQ</sequence>
<dbReference type="EMBL" id="FMYQ01000001">
    <property type="protein sequence ID" value="SDB85787.1"/>
    <property type="molecule type" value="Genomic_DNA"/>
</dbReference>
<name>A0A1G6GUV2_9BURK</name>
<dbReference type="AlphaFoldDB" id="A0A1G6GUV2"/>
<dbReference type="InterPro" id="IPR013517">
    <property type="entry name" value="FG-GAP"/>
</dbReference>
<dbReference type="STRING" id="416944.SAMN05421548_101363"/>
<evidence type="ECO:0000256" key="1">
    <source>
        <dbReference type="ARBA" id="ARBA00022729"/>
    </source>
</evidence>
<organism evidence="2 3">
    <name type="scientific">Paraburkholderia lycopersici</name>
    <dbReference type="NCBI Taxonomy" id="416944"/>
    <lineage>
        <taxon>Bacteria</taxon>
        <taxon>Pseudomonadati</taxon>
        <taxon>Pseudomonadota</taxon>
        <taxon>Betaproteobacteria</taxon>
        <taxon>Burkholderiales</taxon>
        <taxon>Burkholderiaceae</taxon>
        <taxon>Paraburkholderia</taxon>
    </lineage>
</organism>
<proteinExistence type="predicted"/>
<dbReference type="Pfam" id="PF13517">
    <property type="entry name" value="FG-GAP_3"/>
    <property type="match status" value="1"/>
</dbReference>
<protein>
    <recommendedName>
        <fullName evidence="4">VCBS repeat-containing protein</fullName>
    </recommendedName>
</protein>
<accession>A0A1G6GUV2</accession>
<gene>
    <name evidence="2" type="ORF">SAMN05421548_101363</name>
</gene>
<dbReference type="SUPFAM" id="SSF69318">
    <property type="entry name" value="Integrin alpha N-terminal domain"/>
    <property type="match status" value="1"/>
</dbReference>
<keyword evidence="1" id="KW-0732">Signal</keyword>
<evidence type="ECO:0008006" key="4">
    <source>
        <dbReference type="Google" id="ProtNLM"/>
    </source>
</evidence>
<dbReference type="InterPro" id="IPR028994">
    <property type="entry name" value="Integrin_alpha_N"/>
</dbReference>
<evidence type="ECO:0000313" key="3">
    <source>
        <dbReference type="Proteomes" id="UP000198908"/>
    </source>
</evidence>
<evidence type="ECO:0000313" key="2">
    <source>
        <dbReference type="EMBL" id="SDB85787.1"/>
    </source>
</evidence>
<reference evidence="3" key="1">
    <citation type="submission" date="2016-09" db="EMBL/GenBank/DDBJ databases">
        <authorList>
            <person name="Varghese N."/>
            <person name="Submissions S."/>
        </authorList>
    </citation>
    <scope>NUCLEOTIDE SEQUENCE [LARGE SCALE GENOMIC DNA]</scope>
    <source>
        <strain evidence="3">TNe-862</strain>
    </source>
</reference>
<keyword evidence="3" id="KW-1185">Reference proteome</keyword>